<keyword evidence="1" id="KW-0479">Metal-binding</keyword>
<dbReference type="Pfam" id="PF00168">
    <property type="entry name" value="C2"/>
    <property type="match status" value="1"/>
</dbReference>
<dbReference type="GO" id="GO:0005509">
    <property type="term" value="F:calcium ion binding"/>
    <property type="evidence" value="ECO:0007669"/>
    <property type="project" value="TreeGrafter"/>
</dbReference>
<protein>
    <submittedName>
        <fullName evidence="3">Dysferlin</fullName>
    </submittedName>
</protein>
<dbReference type="InterPro" id="IPR037726">
    <property type="entry name" value="C2A_Ferlin"/>
</dbReference>
<dbReference type="Gene3D" id="2.40.50.140">
    <property type="entry name" value="Nucleic acid-binding proteins"/>
    <property type="match status" value="2"/>
</dbReference>
<dbReference type="InterPro" id="IPR012340">
    <property type="entry name" value="NA-bd_OB-fold"/>
</dbReference>
<accession>K1Q301</accession>
<evidence type="ECO:0000313" key="3">
    <source>
        <dbReference type="EMBL" id="EKC25764.1"/>
    </source>
</evidence>
<dbReference type="PRINTS" id="PR00360">
    <property type="entry name" value="C2DOMAIN"/>
</dbReference>
<organism evidence="3">
    <name type="scientific">Magallana gigas</name>
    <name type="common">Pacific oyster</name>
    <name type="synonym">Crassostrea gigas</name>
    <dbReference type="NCBI Taxonomy" id="29159"/>
    <lineage>
        <taxon>Eukaryota</taxon>
        <taxon>Metazoa</taxon>
        <taxon>Spiralia</taxon>
        <taxon>Lophotrochozoa</taxon>
        <taxon>Mollusca</taxon>
        <taxon>Bivalvia</taxon>
        <taxon>Autobranchia</taxon>
        <taxon>Pteriomorphia</taxon>
        <taxon>Ostreida</taxon>
        <taxon>Ostreoidea</taxon>
        <taxon>Ostreidae</taxon>
        <taxon>Magallana</taxon>
    </lineage>
</organism>
<sequence>MSLQLVVIKATNLPNAEKFGESDPYVSIEFQGIKKKTEVIKSNLNPVWNETFDIDLKGNGLTASDELQVRVMDWERVGRNRLLAQCKVPLRNLLRGGTQSESLNLSLTDGNGRPTQMLTVTKLKGNKGAKPYSLPLKLKVCAIGTTQKYVTDGEKKEYTVVGLADTTDAIKGMVYDSSKLNNMQASATIILMNYIFKNENEGTVVITKTTKVLKTAQMDVPEHLIEKGAAIANPPPAATLALRDVKRSPVKTLVSVKGRIISEDMAKTVKVRGQDVTVKTVSLKDNTDTIKVSLWRDLAEPSFVGKFLQMTNVVVTAFNDEISISSTSKTDLKECDVPMTVVKGSAIGFEMKELTVSILLCNGDEFQELEAPVQMIADTLSCQLEDIEENLQNRIPMKCVFKIKDTTIHIIDQMEKED</sequence>
<dbReference type="SMART" id="SM00239">
    <property type="entry name" value="C2"/>
    <property type="match status" value="1"/>
</dbReference>
<dbReference type="GO" id="GO:0016020">
    <property type="term" value="C:membrane"/>
    <property type="evidence" value="ECO:0007669"/>
    <property type="project" value="TreeGrafter"/>
</dbReference>
<dbReference type="Gene3D" id="2.60.40.150">
    <property type="entry name" value="C2 domain"/>
    <property type="match status" value="1"/>
</dbReference>
<dbReference type="SUPFAM" id="SSF49562">
    <property type="entry name" value="C2 domain (Calcium/lipid-binding domain, CaLB)"/>
    <property type="match status" value="1"/>
</dbReference>
<dbReference type="EMBL" id="JH816369">
    <property type="protein sequence ID" value="EKC25764.1"/>
    <property type="molecule type" value="Genomic_DNA"/>
</dbReference>
<dbReference type="PROSITE" id="PS50004">
    <property type="entry name" value="C2"/>
    <property type="match status" value="1"/>
</dbReference>
<name>K1Q301_MAGGI</name>
<reference evidence="3" key="1">
    <citation type="journal article" date="2012" name="Nature">
        <title>The oyster genome reveals stress adaptation and complexity of shell formation.</title>
        <authorList>
            <person name="Zhang G."/>
            <person name="Fang X."/>
            <person name="Guo X."/>
            <person name="Li L."/>
            <person name="Luo R."/>
            <person name="Xu F."/>
            <person name="Yang P."/>
            <person name="Zhang L."/>
            <person name="Wang X."/>
            <person name="Qi H."/>
            <person name="Xiong Z."/>
            <person name="Que H."/>
            <person name="Xie Y."/>
            <person name="Holland P.W."/>
            <person name="Paps J."/>
            <person name="Zhu Y."/>
            <person name="Wu F."/>
            <person name="Chen Y."/>
            <person name="Wang J."/>
            <person name="Peng C."/>
            <person name="Meng J."/>
            <person name="Yang L."/>
            <person name="Liu J."/>
            <person name="Wen B."/>
            <person name="Zhang N."/>
            <person name="Huang Z."/>
            <person name="Zhu Q."/>
            <person name="Feng Y."/>
            <person name="Mount A."/>
            <person name="Hedgecock D."/>
            <person name="Xu Z."/>
            <person name="Liu Y."/>
            <person name="Domazet-Loso T."/>
            <person name="Du Y."/>
            <person name="Sun X."/>
            <person name="Zhang S."/>
            <person name="Liu B."/>
            <person name="Cheng P."/>
            <person name="Jiang X."/>
            <person name="Li J."/>
            <person name="Fan D."/>
            <person name="Wang W."/>
            <person name="Fu W."/>
            <person name="Wang T."/>
            <person name="Wang B."/>
            <person name="Zhang J."/>
            <person name="Peng Z."/>
            <person name="Li Y."/>
            <person name="Li N."/>
            <person name="Wang J."/>
            <person name="Chen M."/>
            <person name="He Y."/>
            <person name="Tan F."/>
            <person name="Song X."/>
            <person name="Zheng Q."/>
            <person name="Huang R."/>
            <person name="Yang H."/>
            <person name="Du X."/>
            <person name="Chen L."/>
            <person name="Yang M."/>
            <person name="Gaffney P.M."/>
            <person name="Wang S."/>
            <person name="Luo L."/>
            <person name="She Z."/>
            <person name="Ming Y."/>
            <person name="Huang W."/>
            <person name="Zhang S."/>
            <person name="Huang B."/>
            <person name="Zhang Y."/>
            <person name="Qu T."/>
            <person name="Ni P."/>
            <person name="Miao G."/>
            <person name="Wang J."/>
            <person name="Wang Q."/>
            <person name="Steinberg C.E."/>
            <person name="Wang H."/>
            <person name="Li N."/>
            <person name="Qian L."/>
            <person name="Zhang G."/>
            <person name="Li Y."/>
            <person name="Yang H."/>
            <person name="Liu X."/>
            <person name="Wang J."/>
            <person name="Yin Y."/>
            <person name="Wang J."/>
        </authorList>
    </citation>
    <scope>NUCLEOTIDE SEQUENCE [LARGE SCALE GENOMIC DNA]</scope>
    <source>
        <strain evidence="3">05x7-T-G4-1.051#20</strain>
    </source>
</reference>
<evidence type="ECO:0000256" key="2">
    <source>
        <dbReference type="ARBA" id="ARBA00022837"/>
    </source>
</evidence>
<dbReference type="InterPro" id="IPR000008">
    <property type="entry name" value="C2_dom"/>
</dbReference>
<keyword evidence="2" id="KW-0106">Calcium</keyword>
<proteinExistence type="predicted"/>
<dbReference type="HOGENOM" id="CLU_657646_0_0_1"/>
<dbReference type="PANTHER" id="PTHR45911:SF4">
    <property type="entry name" value="MULTIPLE C2 AND TRANSMEMBRANE DOMAIN-CONTAINING PROTEIN"/>
    <property type="match status" value="1"/>
</dbReference>
<dbReference type="CDD" id="cd08373">
    <property type="entry name" value="C2A_Ferlin"/>
    <property type="match status" value="1"/>
</dbReference>
<dbReference type="SUPFAM" id="SSF50249">
    <property type="entry name" value="Nucleic acid-binding proteins"/>
    <property type="match status" value="1"/>
</dbReference>
<dbReference type="InParanoid" id="K1Q301"/>
<gene>
    <name evidence="3" type="ORF">CGI_10012393</name>
</gene>
<dbReference type="PANTHER" id="PTHR45911">
    <property type="entry name" value="C2 DOMAIN-CONTAINING PROTEIN"/>
    <property type="match status" value="1"/>
</dbReference>
<dbReference type="InterPro" id="IPR035892">
    <property type="entry name" value="C2_domain_sf"/>
</dbReference>
<evidence type="ECO:0000256" key="1">
    <source>
        <dbReference type="ARBA" id="ARBA00022723"/>
    </source>
</evidence>
<dbReference type="AlphaFoldDB" id="K1Q301"/>